<keyword evidence="4" id="KW-0406">Ion transport</keyword>
<name>A0AA45WM93_9AQUI</name>
<feature type="domain" description="RCK N-terminal" evidence="2">
    <location>
        <begin position="150"/>
        <end position="271"/>
    </location>
</feature>
<organism evidence="4 5">
    <name type="scientific">Venenivibrio stagnispumantis</name>
    <dbReference type="NCBI Taxonomy" id="407998"/>
    <lineage>
        <taxon>Bacteria</taxon>
        <taxon>Pseudomonadati</taxon>
        <taxon>Aquificota</taxon>
        <taxon>Aquificia</taxon>
        <taxon>Aquificales</taxon>
        <taxon>Hydrogenothermaceae</taxon>
        <taxon>Venenivibrio</taxon>
    </lineage>
</organism>
<evidence type="ECO:0000259" key="2">
    <source>
        <dbReference type="PROSITE" id="PS51201"/>
    </source>
</evidence>
<keyword evidence="1" id="KW-0812">Transmembrane</keyword>
<accession>A0AA45WM93</accession>
<dbReference type="InterPro" id="IPR003148">
    <property type="entry name" value="RCK_N"/>
</dbReference>
<dbReference type="PROSITE" id="PS51201">
    <property type="entry name" value="RCK_N"/>
    <property type="match status" value="1"/>
</dbReference>
<evidence type="ECO:0000313" key="5">
    <source>
        <dbReference type="Proteomes" id="UP001157947"/>
    </source>
</evidence>
<dbReference type="GO" id="GO:0006813">
    <property type="term" value="P:potassium ion transport"/>
    <property type="evidence" value="ECO:0007669"/>
    <property type="project" value="InterPro"/>
</dbReference>
<keyword evidence="1" id="KW-1133">Transmembrane helix</keyword>
<dbReference type="SUPFAM" id="SSF51735">
    <property type="entry name" value="NAD(P)-binding Rossmann-fold domains"/>
    <property type="match status" value="1"/>
</dbReference>
<evidence type="ECO:0000313" key="4">
    <source>
        <dbReference type="EMBL" id="SMP13484.1"/>
    </source>
</evidence>
<feature type="transmembrane region" description="Helical" evidence="1">
    <location>
        <begin position="77"/>
        <end position="94"/>
    </location>
</feature>
<dbReference type="AlphaFoldDB" id="A0AA45WM93"/>
<keyword evidence="5" id="KW-1185">Reference proteome</keyword>
<comment type="caution">
    <text evidence="4">The sequence shown here is derived from an EMBL/GenBank/DDBJ whole genome shotgun (WGS) entry which is preliminary data.</text>
</comment>
<protein>
    <submittedName>
        <fullName evidence="4">Voltage-gated potassium channel</fullName>
    </submittedName>
</protein>
<evidence type="ECO:0000256" key="1">
    <source>
        <dbReference type="SAM" id="Phobius"/>
    </source>
</evidence>
<dbReference type="PROSITE" id="PS51202">
    <property type="entry name" value="RCK_C"/>
    <property type="match status" value="1"/>
</dbReference>
<dbReference type="Proteomes" id="UP001157947">
    <property type="component" value="Unassembled WGS sequence"/>
</dbReference>
<sequence length="393" mass="45016">MDMDRWDGYKKKKKKKKIPHYGDVKPKNYRAVYEEKFYNILLRLRYPAMIIIFATGFGVLAMMIINNQTDGTHVLNFLFHTVISISTVGYTEGYTENIEINRLFSVLYLIIFFPLAYYFGLAMAINVFLQSNLPTIYKYWRMYKAMEKLTGHYIICGFNEITKEVIKNLKKRGFKVVLIEPNNSKEKEIIDFGVEYFVFDEPHKRSVLLGVGIEKAKGLITAFEENTQDLAVIVTARLIRPDKDEFYIISTATNEGAGEKMKLLGANEVIVPNATIGRRITSLVLHPPSPTISRFLEQIAYGERTDIDIMEIKISENSKLIGKTLKDIKMRQETGATIVAIIREDGKMKIAPSGDTEIKIGDSLLVLGHPKALKRAQQFFEEFEEENQHQEVG</sequence>
<dbReference type="InterPro" id="IPR036291">
    <property type="entry name" value="NAD(P)-bd_dom_sf"/>
</dbReference>
<dbReference type="RefSeq" id="WP_283571442.1">
    <property type="nucleotide sequence ID" value="NZ_FXTX01000011.1"/>
</dbReference>
<feature type="domain" description="RCK C-terminal" evidence="3">
    <location>
        <begin position="297"/>
        <end position="382"/>
    </location>
</feature>
<dbReference type="InterPro" id="IPR036721">
    <property type="entry name" value="RCK_C_sf"/>
</dbReference>
<gene>
    <name evidence="4" type="ORF">SAMN06264868_1112</name>
</gene>
<proteinExistence type="predicted"/>
<dbReference type="SUPFAM" id="SSF81324">
    <property type="entry name" value="Voltage-gated potassium channels"/>
    <property type="match status" value="1"/>
</dbReference>
<dbReference type="Gene3D" id="3.30.70.1450">
    <property type="entry name" value="Regulator of K+ conductance, C-terminal domain"/>
    <property type="match status" value="1"/>
</dbReference>
<evidence type="ECO:0000259" key="3">
    <source>
        <dbReference type="PROSITE" id="PS51202"/>
    </source>
</evidence>
<feature type="transmembrane region" description="Helical" evidence="1">
    <location>
        <begin position="46"/>
        <end position="65"/>
    </location>
</feature>
<dbReference type="Gene3D" id="3.40.50.720">
    <property type="entry name" value="NAD(P)-binding Rossmann-like Domain"/>
    <property type="match status" value="1"/>
</dbReference>
<dbReference type="EMBL" id="FXTX01000011">
    <property type="protein sequence ID" value="SMP13484.1"/>
    <property type="molecule type" value="Genomic_DNA"/>
</dbReference>
<keyword evidence="4" id="KW-0813">Transport</keyword>
<keyword evidence="4" id="KW-0407">Ion channel</keyword>
<feature type="transmembrane region" description="Helical" evidence="1">
    <location>
        <begin position="106"/>
        <end position="129"/>
    </location>
</feature>
<dbReference type="Pfam" id="PF02254">
    <property type="entry name" value="TrkA_N"/>
    <property type="match status" value="1"/>
</dbReference>
<reference evidence="4" key="1">
    <citation type="submission" date="2017-05" db="EMBL/GenBank/DDBJ databases">
        <authorList>
            <person name="Varghese N."/>
            <person name="Submissions S."/>
        </authorList>
    </citation>
    <scope>NUCLEOTIDE SEQUENCE</scope>
    <source>
        <strain evidence="4">DSM 18763</strain>
    </source>
</reference>
<dbReference type="InterPro" id="IPR006037">
    <property type="entry name" value="RCK_C"/>
</dbReference>
<dbReference type="PANTHER" id="PTHR43833:SF9">
    <property type="entry name" value="POTASSIUM CHANNEL PROTEIN YUGO-RELATED"/>
    <property type="match status" value="1"/>
</dbReference>
<dbReference type="SUPFAM" id="SSF116726">
    <property type="entry name" value="TrkA C-terminal domain-like"/>
    <property type="match status" value="1"/>
</dbReference>
<dbReference type="Pfam" id="PF02080">
    <property type="entry name" value="TrkA_C"/>
    <property type="match status" value="1"/>
</dbReference>
<dbReference type="InterPro" id="IPR050721">
    <property type="entry name" value="Trk_Ktr_HKT_K-transport"/>
</dbReference>
<dbReference type="GO" id="GO:0008324">
    <property type="term" value="F:monoatomic cation transmembrane transporter activity"/>
    <property type="evidence" value="ECO:0007669"/>
    <property type="project" value="InterPro"/>
</dbReference>
<dbReference type="PANTHER" id="PTHR43833">
    <property type="entry name" value="POTASSIUM CHANNEL PROTEIN 2-RELATED-RELATED"/>
    <property type="match status" value="1"/>
</dbReference>
<keyword evidence="1" id="KW-0472">Membrane</keyword>